<protein>
    <submittedName>
        <fullName evidence="1">Uncharacterized protein</fullName>
    </submittedName>
</protein>
<dbReference type="EMBL" id="ML992502">
    <property type="protein sequence ID" value="KAF2227062.1"/>
    <property type="molecule type" value="Genomic_DNA"/>
</dbReference>
<accession>A0A6A6GMT6</accession>
<organism evidence="1 2">
    <name type="scientific">Elsinoe ampelina</name>
    <dbReference type="NCBI Taxonomy" id="302913"/>
    <lineage>
        <taxon>Eukaryota</taxon>
        <taxon>Fungi</taxon>
        <taxon>Dikarya</taxon>
        <taxon>Ascomycota</taxon>
        <taxon>Pezizomycotina</taxon>
        <taxon>Dothideomycetes</taxon>
        <taxon>Dothideomycetidae</taxon>
        <taxon>Myriangiales</taxon>
        <taxon>Elsinoaceae</taxon>
        <taxon>Elsinoe</taxon>
    </lineage>
</organism>
<dbReference type="AlphaFoldDB" id="A0A6A6GMT6"/>
<name>A0A6A6GMT6_9PEZI</name>
<sequence length="70" mass="7970">MRTRFLILQLSTKMRLLVGYCVVVTQAATWMFLSHSPQLVYTMKSDPVGTMGTVFELEMDAESRTHSIKS</sequence>
<keyword evidence="2" id="KW-1185">Reference proteome</keyword>
<evidence type="ECO:0000313" key="1">
    <source>
        <dbReference type="EMBL" id="KAF2227062.1"/>
    </source>
</evidence>
<reference evidence="2" key="1">
    <citation type="journal article" date="2020" name="Stud. Mycol.">
        <title>101 Dothideomycetes genomes: A test case for predicting lifestyles and emergence of pathogens.</title>
        <authorList>
            <person name="Haridas S."/>
            <person name="Albert R."/>
            <person name="Binder M."/>
            <person name="Bloem J."/>
            <person name="LaButti K."/>
            <person name="Salamov A."/>
            <person name="Andreopoulos B."/>
            <person name="Baker S."/>
            <person name="Barry K."/>
            <person name="Bills G."/>
            <person name="Bluhm B."/>
            <person name="Cannon C."/>
            <person name="Castanera R."/>
            <person name="Culley D."/>
            <person name="Daum C."/>
            <person name="Ezra D."/>
            <person name="Gonzalez J."/>
            <person name="Henrissat B."/>
            <person name="Kuo A."/>
            <person name="Liang C."/>
            <person name="Lipzen A."/>
            <person name="Lutzoni F."/>
            <person name="Magnuson J."/>
            <person name="Mondo S."/>
            <person name="Nolan M."/>
            <person name="Ohm R."/>
            <person name="Pangilinan J."/>
            <person name="Park H.-J."/>
            <person name="Ramirez L."/>
            <person name="Alfaro M."/>
            <person name="Sun H."/>
            <person name="Tritt A."/>
            <person name="Yoshinaga Y."/>
            <person name="Zwiers L.-H."/>
            <person name="Turgeon B."/>
            <person name="Goodwin S."/>
            <person name="Spatafora J."/>
            <person name="Crous P."/>
            <person name="Grigoriev I."/>
        </authorList>
    </citation>
    <scope>NUCLEOTIDE SEQUENCE [LARGE SCALE GENOMIC DNA]</scope>
    <source>
        <strain evidence="2">CECT 20119</strain>
    </source>
</reference>
<dbReference type="Proteomes" id="UP000799538">
    <property type="component" value="Unassembled WGS sequence"/>
</dbReference>
<evidence type="ECO:0000313" key="2">
    <source>
        <dbReference type="Proteomes" id="UP000799538"/>
    </source>
</evidence>
<gene>
    <name evidence="1" type="ORF">BDZ85DRAFT_257200</name>
</gene>
<proteinExistence type="predicted"/>